<comment type="similarity">
    <text evidence="1">Belongs to the 3-hydroxyacyl-CoA dehydrogenase family.</text>
</comment>
<feature type="domain" description="3-hydroxyacyl-CoA dehydrogenase C-terminal" evidence="3">
    <location>
        <begin position="105"/>
        <end position="152"/>
    </location>
</feature>
<dbReference type="Gene3D" id="1.10.1040.10">
    <property type="entry name" value="N-(1-d-carboxylethyl)-l-norvaline Dehydrogenase, domain 2"/>
    <property type="match status" value="1"/>
</dbReference>
<dbReference type="RefSeq" id="XP_024405512.1">
    <property type="nucleotide sequence ID" value="XM_024549753.1"/>
</dbReference>
<sequence>MSIRTVGVVGTGVIGASWTELDAATRPDVVIASSSSGIPSSRFISECAINPTRVLIGHPFNPPHLMPLVEVVPHPKTAASVTEAAKSFYKSLDRTPVHIREELPGFAANRLQVALLNEAYSLVSRGIISAEDLDTCVTNSLGPRWAATGPLLSNAMGGGGGIDGLKHALEHLGPASRSWLEDMKAHEFTWTPQELDALSASVSEELRGKDTKDLERKRDNLLVEILSLKK</sequence>
<dbReference type="PANTHER" id="PTHR48075">
    <property type="entry name" value="3-HYDROXYACYL-COA DEHYDROGENASE FAMILY PROTEIN"/>
    <property type="match status" value="1"/>
</dbReference>
<evidence type="ECO:0000313" key="6">
    <source>
        <dbReference type="Proteomes" id="UP000054821"/>
    </source>
</evidence>
<comment type="caution">
    <text evidence="5">The sequence shown here is derived from an EMBL/GenBank/DDBJ whole genome shotgun (WGS) entry which is preliminary data.</text>
</comment>
<gene>
    <name evidence="5" type="ORF">TGAM01_v205927</name>
</gene>
<dbReference type="GeneID" id="29983062"/>
<dbReference type="Gene3D" id="3.40.50.720">
    <property type="entry name" value="NAD(P)-binding Rossmann-like Domain"/>
    <property type="match status" value="1"/>
</dbReference>
<dbReference type="Pfam" id="PF00725">
    <property type="entry name" value="3HCDH"/>
    <property type="match status" value="1"/>
</dbReference>
<evidence type="ECO:0000313" key="5">
    <source>
        <dbReference type="EMBL" id="PON25241.1"/>
    </source>
</evidence>
<dbReference type="AlphaFoldDB" id="A0A2P4ZLS6"/>
<feature type="domain" description="3-hydroxyacyl-CoA dehydrogenase NAD binding" evidence="4">
    <location>
        <begin position="18"/>
        <end position="101"/>
    </location>
</feature>
<dbReference type="InterPro" id="IPR006108">
    <property type="entry name" value="3HC_DH_C"/>
</dbReference>
<dbReference type="GO" id="GO:0070403">
    <property type="term" value="F:NAD+ binding"/>
    <property type="evidence" value="ECO:0007669"/>
    <property type="project" value="InterPro"/>
</dbReference>
<dbReference type="SUPFAM" id="SSF48179">
    <property type="entry name" value="6-phosphogluconate dehydrogenase C-terminal domain-like"/>
    <property type="match status" value="1"/>
</dbReference>
<protein>
    <recommendedName>
        <fullName evidence="7">3-hydroxyacyl-CoA dehydrogenase</fullName>
    </recommendedName>
</protein>
<dbReference type="InterPro" id="IPR006176">
    <property type="entry name" value="3-OHacyl-CoA_DH_NAD-bd"/>
</dbReference>
<reference evidence="5 6" key="1">
    <citation type="journal article" date="2016" name="Genome Announc.">
        <title>Draft Whole-Genome Sequence of Trichoderma gamsii T6085, a Promising Biocontrol Agent of Fusarium Head Blight on Wheat.</title>
        <authorList>
            <person name="Baroncelli R."/>
            <person name="Zapparata A."/>
            <person name="Piaggeschi G."/>
            <person name="Sarrocco S."/>
            <person name="Vannacci G."/>
        </authorList>
    </citation>
    <scope>NUCLEOTIDE SEQUENCE [LARGE SCALE GENOMIC DNA]</scope>
    <source>
        <strain evidence="5 6">T6085</strain>
    </source>
</reference>
<dbReference type="GO" id="GO:0050104">
    <property type="term" value="F:L-gulonate 3-dehydrogenase activity"/>
    <property type="evidence" value="ECO:0007669"/>
    <property type="project" value="TreeGrafter"/>
</dbReference>
<dbReference type="GO" id="GO:0006631">
    <property type="term" value="P:fatty acid metabolic process"/>
    <property type="evidence" value="ECO:0007669"/>
    <property type="project" value="InterPro"/>
</dbReference>
<evidence type="ECO:0008006" key="7">
    <source>
        <dbReference type="Google" id="ProtNLM"/>
    </source>
</evidence>
<dbReference type="InterPro" id="IPR006180">
    <property type="entry name" value="3-OHacyl-CoA_DH_CS"/>
</dbReference>
<dbReference type="Proteomes" id="UP000054821">
    <property type="component" value="Unassembled WGS sequence"/>
</dbReference>
<keyword evidence="2" id="KW-0560">Oxidoreductase</keyword>
<dbReference type="SUPFAM" id="SSF51735">
    <property type="entry name" value="NAD(P)-binding Rossmann-fold domains"/>
    <property type="match status" value="1"/>
</dbReference>
<keyword evidence="6" id="KW-1185">Reference proteome</keyword>
<evidence type="ECO:0000256" key="2">
    <source>
        <dbReference type="ARBA" id="ARBA00023002"/>
    </source>
</evidence>
<name>A0A2P4ZLS6_9HYPO</name>
<dbReference type="InterPro" id="IPR008927">
    <property type="entry name" value="6-PGluconate_DH-like_C_sf"/>
</dbReference>
<dbReference type="PROSITE" id="PS00067">
    <property type="entry name" value="3HCDH"/>
    <property type="match status" value="1"/>
</dbReference>
<accession>A0A2P4ZLS6</accession>
<evidence type="ECO:0000259" key="4">
    <source>
        <dbReference type="Pfam" id="PF02737"/>
    </source>
</evidence>
<evidence type="ECO:0000256" key="1">
    <source>
        <dbReference type="ARBA" id="ARBA00009463"/>
    </source>
</evidence>
<dbReference type="EMBL" id="JPDN02000019">
    <property type="protein sequence ID" value="PON25241.1"/>
    <property type="molecule type" value="Genomic_DNA"/>
</dbReference>
<proteinExistence type="inferred from homology"/>
<dbReference type="STRING" id="398673.A0A2P4ZLS6"/>
<dbReference type="PANTHER" id="PTHR48075:SF1">
    <property type="entry name" value="LAMBDA-CRYSTALLIN HOMOLOG"/>
    <property type="match status" value="1"/>
</dbReference>
<dbReference type="InterPro" id="IPR013328">
    <property type="entry name" value="6PGD_dom2"/>
</dbReference>
<evidence type="ECO:0000259" key="3">
    <source>
        <dbReference type="Pfam" id="PF00725"/>
    </source>
</evidence>
<dbReference type="Pfam" id="PF02737">
    <property type="entry name" value="3HCDH_N"/>
    <property type="match status" value="1"/>
</dbReference>
<organism evidence="5 6">
    <name type="scientific">Trichoderma gamsii</name>
    <dbReference type="NCBI Taxonomy" id="398673"/>
    <lineage>
        <taxon>Eukaryota</taxon>
        <taxon>Fungi</taxon>
        <taxon>Dikarya</taxon>
        <taxon>Ascomycota</taxon>
        <taxon>Pezizomycotina</taxon>
        <taxon>Sordariomycetes</taxon>
        <taxon>Hypocreomycetidae</taxon>
        <taxon>Hypocreales</taxon>
        <taxon>Hypocreaceae</taxon>
        <taxon>Trichoderma</taxon>
    </lineage>
</organism>
<dbReference type="InterPro" id="IPR036291">
    <property type="entry name" value="NAD(P)-bd_dom_sf"/>
</dbReference>